<dbReference type="EMBL" id="JAULSO010000004">
    <property type="protein sequence ID" value="KAK3683523.1"/>
    <property type="molecule type" value="Genomic_DNA"/>
</dbReference>
<dbReference type="AlphaFoldDB" id="A0AAE0X2E0"/>
<feature type="compositionally biased region" description="Polar residues" evidence="1">
    <location>
        <begin position="159"/>
        <end position="168"/>
    </location>
</feature>
<feature type="compositionally biased region" description="Basic residues" evidence="1">
    <location>
        <begin position="28"/>
        <end position="39"/>
    </location>
</feature>
<accession>A0AAE0X2E0</accession>
<dbReference type="Proteomes" id="UP001270362">
    <property type="component" value="Unassembled WGS sequence"/>
</dbReference>
<evidence type="ECO:0000313" key="2">
    <source>
        <dbReference type="EMBL" id="KAK3683523.1"/>
    </source>
</evidence>
<feature type="compositionally biased region" description="Polar residues" evidence="1">
    <location>
        <begin position="101"/>
        <end position="117"/>
    </location>
</feature>
<comment type="caution">
    <text evidence="2">The sequence shown here is derived from an EMBL/GenBank/DDBJ whole genome shotgun (WGS) entry which is preliminary data.</text>
</comment>
<feature type="region of interest" description="Disordered" evidence="1">
    <location>
        <begin position="88"/>
        <end position="124"/>
    </location>
</feature>
<organism evidence="2 3">
    <name type="scientific">Podospora appendiculata</name>
    <dbReference type="NCBI Taxonomy" id="314037"/>
    <lineage>
        <taxon>Eukaryota</taxon>
        <taxon>Fungi</taxon>
        <taxon>Dikarya</taxon>
        <taxon>Ascomycota</taxon>
        <taxon>Pezizomycotina</taxon>
        <taxon>Sordariomycetes</taxon>
        <taxon>Sordariomycetidae</taxon>
        <taxon>Sordariales</taxon>
        <taxon>Podosporaceae</taxon>
        <taxon>Podospora</taxon>
    </lineage>
</organism>
<gene>
    <name evidence="2" type="ORF">B0T22DRAFT_483367</name>
</gene>
<feature type="region of interest" description="Disordered" evidence="1">
    <location>
        <begin position="144"/>
        <end position="168"/>
    </location>
</feature>
<feature type="region of interest" description="Disordered" evidence="1">
    <location>
        <begin position="1"/>
        <end position="73"/>
    </location>
</feature>
<name>A0AAE0X2E0_9PEZI</name>
<evidence type="ECO:0000313" key="3">
    <source>
        <dbReference type="Proteomes" id="UP001270362"/>
    </source>
</evidence>
<sequence length="346" mass="39028">MNQYRAVVSMGDGQSKRHVATANTHEQKSRRAKRASRKAVLRENHQARSQAKARPTQAARSSAAEPTAEEDYGLDEEVMDIIRWAVNPPEKPIHTPAPQHASDTVQNQTKTQPSQTEPAAEEDYGLDEEVMDTIRWAVNPPEKPIHTAVPQPTPDAVPTQGTTRPSQPTLFSAAELPAEEEYDSEEEMEMTRRALNYPPTKPTRIFSPPPLDLVAPRTSEPWRIFPCRRPVCAVCRSSQTTCSIHSRESAIFTSQPTRPARTQEMDGGVYELLESRAAEESVQDYHRPDDEEVFAEIERDPDYYTKAEREVTRRLGCAWRGDPEAEIMDYSTTGNGWQAWRAGVIY</sequence>
<protein>
    <submittedName>
        <fullName evidence="2">Uncharacterized protein</fullName>
    </submittedName>
</protein>
<reference evidence="2" key="1">
    <citation type="journal article" date="2023" name="Mol. Phylogenet. Evol.">
        <title>Genome-scale phylogeny and comparative genomics of the fungal order Sordariales.</title>
        <authorList>
            <person name="Hensen N."/>
            <person name="Bonometti L."/>
            <person name="Westerberg I."/>
            <person name="Brannstrom I.O."/>
            <person name="Guillou S."/>
            <person name="Cros-Aarteil S."/>
            <person name="Calhoun S."/>
            <person name="Haridas S."/>
            <person name="Kuo A."/>
            <person name="Mondo S."/>
            <person name="Pangilinan J."/>
            <person name="Riley R."/>
            <person name="LaButti K."/>
            <person name="Andreopoulos B."/>
            <person name="Lipzen A."/>
            <person name="Chen C."/>
            <person name="Yan M."/>
            <person name="Daum C."/>
            <person name="Ng V."/>
            <person name="Clum A."/>
            <person name="Steindorff A."/>
            <person name="Ohm R.A."/>
            <person name="Martin F."/>
            <person name="Silar P."/>
            <person name="Natvig D.O."/>
            <person name="Lalanne C."/>
            <person name="Gautier V."/>
            <person name="Ament-Velasquez S.L."/>
            <person name="Kruys A."/>
            <person name="Hutchinson M.I."/>
            <person name="Powell A.J."/>
            <person name="Barry K."/>
            <person name="Miller A.N."/>
            <person name="Grigoriev I.V."/>
            <person name="Debuchy R."/>
            <person name="Gladieux P."/>
            <person name="Hiltunen Thoren M."/>
            <person name="Johannesson H."/>
        </authorList>
    </citation>
    <scope>NUCLEOTIDE SEQUENCE</scope>
    <source>
        <strain evidence="2">CBS 314.62</strain>
    </source>
</reference>
<keyword evidence="3" id="KW-1185">Reference proteome</keyword>
<evidence type="ECO:0000256" key="1">
    <source>
        <dbReference type="SAM" id="MobiDB-lite"/>
    </source>
</evidence>
<proteinExistence type="predicted"/>
<reference evidence="2" key="2">
    <citation type="submission" date="2023-06" db="EMBL/GenBank/DDBJ databases">
        <authorList>
            <consortium name="Lawrence Berkeley National Laboratory"/>
            <person name="Haridas S."/>
            <person name="Hensen N."/>
            <person name="Bonometti L."/>
            <person name="Westerberg I."/>
            <person name="Brannstrom I.O."/>
            <person name="Guillou S."/>
            <person name="Cros-Aarteil S."/>
            <person name="Calhoun S."/>
            <person name="Kuo A."/>
            <person name="Mondo S."/>
            <person name="Pangilinan J."/>
            <person name="Riley R."/>
            <person name="Labutti K."/>
            <person name="Andreopoulos B."/>
            <person name="Lipzen A."/>
            <person name="Chen C."/>
            <person name="Yanf M."/>
            <person name="Daum C."/>
            <person name="Ng V."/>
            <person name="Clum A."/>
            <person name="Steindorff A."/>
            <person name="Ohm R."/>
            <person name="Martin F."/>
            <person name="Silar P."/>
            <person name="Natvig D."/>
            <person name="Lalanne C."/>
            <person name="Gautier V."/>
            <person name="Ament-Velasquez S.L."/>
            <person name="Kruys A."/>
            <person name="Hutchinson M.I."/>
            <person name="Powell A.J."/>
            <person name="Barry K."/>
            <person name="Miller A.N."/>
            <person name="Grigoriev I.V."/>
            <person name="Debuchy R."/>
            <person name="Gladieux P."/>
            <person name="Thoren M.H."/>
            <person name="Johannesson H."/>
        </authorList>
    </citation>
    <scope>NUCLEOTIDE SEQUENCE</scope>
    <source>
        <strain evidence="2">CBS 314.62</strain>
    </source>
</reference>